<organism evidence="3 4">
    <name type="scientific">Myriangium duriaei CBS 260.36</name>
    <dbReference type="NCBI Taxonomy" id="1168546"/>
    <lineage>
        <taxon>Eukaryota</taxon>
        <taxon>Fungi</taxon>
        <taxon>Dikarya</taxon>
        <taxon>Ascomycota</taxon>
        <taxon>Pezizomycotina</taxon>
        <taxon>Dothideomycetes</taxon>
        <taxon>Dothideomycetidae</taxon>
        <taxon>Myriangiales</taxon>
        <taxon>Myriangiaceae</taxon>
        <taxon>Myriangium</taxon>
    </lineage>
</organism>
<evidence type="ECO:0000259" key="1">
    <source>
        <dbReference type="Pfam" id="PF10979"/>
    </source>
</evidence>
<evidence type="ECO:0000313" key="4">
    <source>
        <dbReference type="Proteomes" id="UP000799439"/>
    </source>
</evidence>
<dbReference type="InterPro" id="IPR024498">
    <property type="entry name" value="DUF2786"/>
</dbReference>
<gene>
    <name evidence="3" type="ORF">K461DRAFT_313004</name>
</gene>
<keyword evidence="4" id="KW-1185">Reference proteome</keyword>
<reference evidence="3" key="1">
    <citation type="journal article" date="2020" name="Stud. Mycol.">
        <title>101 Dothideomycetes genomes: a test case for predicting lifestyles and emergence of pathogens.</title>
        <authorList>
            <person name="Haridas S."/>
            <person name="Albert R."/>
            <person name="Binder M."/>
            <person name="Bloem J."/>
            <person name="Labutti K."/>
            <person name="Salamov A."/>
            <person name="Andreopoulos B."/>
            <person name="Baker S."/>
            <person name="Barry K."/>
            <person name="Bills G."/>
            <person name="Bluhm B."/>
            <person name="Cannon C."/>
            <person name="Castanera R."/>
            <person name="Culley D."/>
            <person name="Daum C."/>
            <person name="Ezra D."/>
            <person name="Gonzalez J."/>
            <person name="Henrissat B."/>
            <person name="Kuo A."/>
            <person name="Liang C."/>
            <person name="Lipzen A."/>
            <person name="Lutzoni F."/>
            <person name="Magnuson J."/>
            <person name="Mondo S."/>
            <person name="Nolan M."/>
            <person name="Ohm R."/>
            <person name="Pangilinan J."/>
            <person name="Park H.-J."/>
            <person name="Ramirez L."/>
            <person name="Alfaro M."/>
            <person name="Sun H."/>
            <person name="Tritt A."/>
            <person name="Yoshinaga Y."/>
            <person name="Zwiers L.-H."/>
            <person name="Turgeon B."/>
            <person name="Goodwin S."/>
            <person name="Spatafora J."/>
            <person name="Crous P."/>
            <person name="Grigoriev I."/>
        </authorList>
    </citation>
    <scope>NUCLEOTIDE SEQUENCE</scope>
    <source>
        <strain evidence="3">CBS 260.36</strain>
    </source>
</reference>
<sequence>MSFIYRAQVDELADVGTASADGANAVSDEVMQRIKKCLARAYHKSCPEAEAKTAMLIAKGLMRQHNITQADALTYADPEARRRCAGQSTVSIRRSDRDEWGAAVKHYAYVDIICDAMDLFFDCQYFTMSVQNWIEVCFYGIAENTVAAAMAFEMVFNLSGEWALAHKGGVPRNSYLIGLSDSLVKMAEAERQEEGKRARKAEKAARSQQHTIRGEVMTGGPEIDATGDGPVEPDFNLQAGSTMDTEMDLEEEIRRLKPKPKRAEPSEGSVIWASHMQLVRFREQALVIAQDYAKDQGWKIGSSGKRSTAVRDPEAYQMGVTDGKTIDVRGRRITEDRVVDLARVVQEPSWRSTRKHGISELRLDMKSLYIMLLRRSSILLSSAAKVPKPGKVEAVNQAKSEKKAEGCTLAIVLPAAHSPQQRVCSQALFTGDDVDLALSWLSTKSRPRPLHLSGSSANGTMKWS</sequence>
<comment type="caution">
    <text evidence="3">The sequence shown here is derived from an EMBL/GenBank/DDBJ whole genome shotgun (WGS) entry which is preliminary data.</text>
</comment>
<evidence type="ECO:0000313" key="3">
    <source>
        <dbReference type="EMBL" id="KAF2152257.1"/>
    </source>
</evidence>
<dbReference type="Pfam" id="PF23771">
    <property type="entry name" value="DUF7168"/>
    <property type="match status" value="1"/>
</dbReference>
<dbReference type="OrthoDB" id="3067443at2759"/>
<dbReference type="InterPro" id="IPR055592">
    <property type="entry name" value="DUF7168"/>
</dbReference>
<dbReference type="AlphaFoldDB" id="A0A9P4IYK5"/>
<proteinExistence type="predicted"/>
<evidence type="ECO:0008006" key="5">
    <source>
        <dbReference type="Google" id="ProtNLM"/>
    </source>
</evidence>
<dbReference type="EMBL" id="ML996086">
    <property type="protein sequence ID" value="KAF2152257.1"/>
    <property type="molecule type" value="Genomic_DNA"/>
</dbReference>
<protein>
    <recommendedName>
        <fullName evidence="5">DUF2786 domain-containing protein</fullName>
    </recommendedName>
</protein>
<dbReference type="Proteomes" id="UP000799439">
    <property type="component" value="Unassembled WGS sequence"/>
</dbReference>
<evidence type="ECO:0000259" key="2">
    <source>
        <dbReference type="Pfam" id="PF23771"/>
    </source>
</evidence>
<feature type="domain" description="DUF2786" evidence="1">
    <location>
        <begin position="30"/>
        <end position="69"/>
    </location>
</feature>
<feature type="domain" description="DUF7168" evidence="2">
    <location>
        <begin position="97"/>
        <end position="208"/>
    </location>
</feature>
<dbReference type="Pfam" id="PF10979">
    <property type="entry name" value="DUF2786"/>
    <property type="match status" value="1"/>
</dbReference>
<name>A0A9P4IYK5_9PEZI</name>
<accession>A0A9P4IYK5</accession>